<reference evidence="2 3" key="1">
    <citation type="journal article" date="2011" name="PLoS Pathog.">
        <title>Dynamic evolution of pathogenicity revealed by sequencing and comparative genomics of 19 Pseudomonas syringae isolates.</title>
        <authorList>
            <person name="Baltrus D.A."/>
            <person name="Nishimura M.T."/>
            <person name="Romanchuk A."/>
            <person name="Chang J.H."/>
            <person name="Mukhtar M.S."/>
            <person name="Cherkis K."/>
            <person name="Roach J."/>
            <person name="Grant S.R."/>
            <person name="Jones C.D."/>
            <person name="Dangl J.L."/>
        </authorList>
    </citation>
    <scope>NUCLEOTIDE SEQUENCE [LARGE SCALE GENOMIC DNA]</scope>
    <source>
        <strain evidence="2 3">301020</strain>
    </source>
</reference>
<dbReference type="Proteomes" id="UP000003465">
    <property type="component" value="Unassembled WGS sequence"/>
</dbReference>
<evidence type="ECO:0000313" key="2">
    <source>
        <dbReference type="EMBL" id="EGH21032.1"/>
    </source>
</evidence>
<dbReference type="EMBL" id="AEAG01000232">
    <property type="protein sequence ID" value="EGH21032.1"/>
    <property type="molecule type" value="Genomic_DNA"/>
</dbReference>
<sequence>MDAKAPAHQAAAKPSGRAWLLKLLSDNIGGPLIGLALLLVVFSFSSEFFFTLRNGLNILDQVTVLGILAIGMTAGIVIGRASTCLLVRCWRFR</sequence>
<keyword evidence="1" id="KW-0812">Transmembrane</keyword>
<evidence type="ECO:0000256" key="1">
    <source>
        <dbReference type="SAM" id="Phobius"/>
    </source>
</evidence>
<keyword evidence="1" id="KW-1133">Transmembrane helix</keyword>
<feature type="transmembrane region" description="Helical" evidence="1">
    <location>
        <begin position="64"/>
        <end position="87"/>
    </location>
</feature>
<protein>
    <submittedName>
        <fullName evidence="2">Ribose ABC transporter permease</fullName>
    </submittedName>
</protein>
<dbReference type="AlphaFoldDB" id="A0A656G5I8"/>
<comment type="caution">
    <text evidence="2">The sequence shown here is derived from an EMBL/GenBank/DDBJ whole genome shotgun (WGS) entry which is preliminary data.</text>
</comment>
<keyword evidence="1" id="KW-0472">Membrane</keyword>
<name>A0A656G5I8_PSEA0</name>
<accession>A0A656G5I8</accession>
<evidence type="ECO:0000313" key="3">
    <source>
        <dbReference type="Proteomes" id="UP000003465"/>
    </source>
</evidence>
<proteinExistence type="predicted"/>
<organism evidence="2 3">
    <name type="scientific">Pseudomonas amygdali pv. mori str. 301020</name>
    <dbReference type="NCBI Taxonomy" id="629261"/>
    <lineage>
        <taxon>Bacteria</taxon>
        <taxon>Pseudomonadati</taxon>
        <taxon>Pseudomonadota</taxon>
        <taxon>Gammaproteobacteria</taxon>
        <taxon>Pseudomonadales</taxon>
        <taxon>Pseudomonadaceae</taxon>
        <taxon>Pseudomonas</taxon>
        <taxon>Pseudomonas amygdali</taxon>
    </lineage>
</organism>
<gene>
    <name evidence="2" type="ORF">PSYMO_05815</name>
</gene>